<dbReference type="AlphaFoldDB" id="A0A9P4QJF2"/>
<sequence length="512" mass="56779">MVNHGRPSAGCGNCRRAKKSCDRKVPSCDRCSRLGKICGGYRDLSELMFRDQSTEVIRRASTGEGSSRTTSPLGGSHSPPSQDSAARLFFQERFVTATFLPFLSEGPSDEHLSRSILACAYAAMANGDNEAERTTHKQKARTLYVEALSATNALLKHNRRMKEDTTLISVLLLGLFEKLVWDGVSSVSSWKHHIGGATQMIELRGRSQIRTKIGAQLFREVRNHIITDALWSETAVPETLARWTHALEFEPLQIHSDQISILAGRVSSLREHFCAGEETDQLLLDTATRIDAELLAWSEQALIQGSACLYSTVQDQDSHTSWNGTRHDYSTPQAREAWNEWRCLRIIVSRIQEAIWRRSWPTLERQPEPNDADHHANLRARMAAGICVATAGEFPNTLDATSGRGAVGSAYLCIFPLFLAGTVALEHLASSITTPGNTRALLCNQAFHLDPLDRYSTQLAWIIARLDYISTKVGISWAAALSACLKGDLGCHYNIARSRVTRTESNNEMLIT</sequence>
<dbReference type="GO" id="GO:0000981">
    <property type="term" value="F:DNA-binding transcription factor activity, RNA polymerase II-specific"/>
    <property type="evidence" value="ECO:0007669"/>
    <property type="project" value="InterPro"/>
</dbReference>
<dbReference type="EMBL" id="MU003766">
    <property type="protein sequence ID" value="KAF2725857.1"/>
    <property type="molecule type" value="Genomic_DNA"/>
</dbReference>
<keyword evidence="5" id="KW-1185">Reference proteome</keyword>
<reference evidence="4" key="1">
    <citation type="journal article" date="2020" name="Stud. Mycol.">
        <title>101 Dothideomycetes genomes: a test case for predicting lifestyles and emergence of pathogens.</title>
        <authorList>
            <person name="Haridas S."/>
            <person name="Albert R."/>
            <person name="Binder M."/>
            <person name="Bloem J."/>
            <person name="Labutti K."/>
            <person name="Salamov A."/>
            <person name="Andreopoulos B."/>
            <person name="Baker S."/>
            <person name="Barry K."/>
            <person name="Bills G."/>
            <person name="Bluhm B."/>
            <person name="Cannon C."/>
            <person name="Castanera R."/>
            <person name="Culley D."/>
            <person name="Daum C."/>
            <person name="Ezra D."/>
            <person name="Gonzalez J."/>
            <person name="Henrissat B."/>
            <person name="Kuo A."/>
            <person name="Liang C."/>
            <person name="Lipzen A."/>
            <person name="Lutzoni F."/>
            <person name="Magnuson J."/>
            <person name="Mondo S."/>
            <person name="Nolan M."/>
            <person name="Ohm R."/>
            <person name="Pangilinan J."/>
            <person name="Park H.-J."/>
            <person name="Ramirez L."/>
            <person name="Alfaro M."/>
            <person name="Sun H."/>
            <person name="Tritt A."/>
            <person name="Yoshinaga Y."/>
            <person name="Zwiers L.-H."/>
            <person name="Turgeon B."/>
            <person name="Goodwin S."/>
            <person name="Spatafora J."/>
            <person name="Crous P."/>
            <person name="Grigoriev I."/>
        </authorList>
    </citation>
    <scope>NUCLEOTIDE SEQUENCE</scope>
    <source>
        <strain evidence="4">CBS 116435</strain>
    </source>
</reference>
<dbReference type="CDD" id="cd00067">
    <property type="entry name" value="GAL4"/>
    <property type="match status" value="1"/>
</dbReference>
<dbReference type="PANTHER" id="PTHR38791:SF5">
    <property type="entry name" value="TRANSCRIPTION FACTOR DBAG-RELATED"/>
    <property type="match status" value="1"/>
</dbReference>
<dbReference type="InterPro" id="IPR053175">
    <property type="entry name" value="DHMBA_Reg_Transcription_Factor"/>
</dbReference>
<feature type="domain" description="Zn(2)-C6 fungal-type" evidence="3">
    <location>
        <begin position="10"/>
        <end position="38"/>
    </location>
</feature>
<gene>
    <name evidence="4" type="ORF">K431DRAFT_280584</name>
</gene>
<evidence type="ECO:0000256" key="1">
    <source>
        <dbReference type="ARBA" id="ARBA00023242"/>
    </source>
</evidence>
<dbReference type="PROSITE" id="PS00463">
    <property type="entry name" value="ZN2_CY6_FUNGAL_1"/>
    <property type="match status" value="1"/>
</dbReference>
<proteinExistence type="predicted"/>
<dbReference type="Proteomes" id="UP000799441">
    <property type="component" value="Unassembled WGS sequence"/>
</dbReference>
<dbReference type="GO" id="GO:0008270">
    <property type="term" value="F:zinc ion binding"/>
    <property type="evidence" value="ECO:0007669"/>
    <property type="project" value="InterPro"/>
</dbReference>
<keyword evidence="1" id="KW-0539">Nucleus</keyword>
<dbReference type="SUPFAM" id="SSF57701">
    <property type="entry name" value="Zn2/Cys6 DNA-binding domain"/>
    <property type="match status" value="1"/>
</dbReference>
<dbReference type="OrthoDB" id="2991872at2759"/>
<dbReference type="Gene3D" id="4.10.240.10">
    <property type="entry name" value="Zn(2)-C6 fungal-type DNA-binding domain"/>
    <property type="match status" value="1"/>
</dbReference>
<organism evidence="4 5">
    <name type="scientific">Polychaeton citri CBS 116435</name>
    <dbReference type="NCBI Taxonomy" id="1314669"/>
    <lineage>
        <taxon>Eukaryota</taxon>
        <taxon>Fungi</taxon>
        <taxon>Dikarya</taxon>
        <taxon>Ascomycota</taxon>
        <taxon>Pezizomycotina</taxon>
        <taxon>Dothideomycetes</taxon>
        <taxon>Dothideomycetidae</taxon>
        <taxon>Capnodiales</taxon>
        <taxon>Capnodiaceae</taxon>
        <taxon>Polychaeton</taxon>
    </lineage>
</organism>
<accession>A0A9P4QJF2</accession>
<evidence type="ECO:0000256" key="2">
    <source>
        <dbReference type="SAM" id="MobiDB-lite"/>
    </source>
</evidence>
<dbReference type="PANTHER" id="PTHR38791">
    <property type="entry name" value="ZN(II)2CYS6 TRANSCRIPTION FACTOR (EUROFUNG)-RELATED-RELATED"/>
    <property type="match status" value="1"/>
</dbReference>
<dbReference type="InterPro" id="IPR021858">
    <property type="entry name" value="Fun_TF"/>
</dbReference>
<protein>
    <recommendedName>
        <fullName evidence="3">Zn(2)-C6 fungal-type domain-containing protein</fullName>
    </recommendedName>
</protein>
<dbReference type="InterPro" id="IPR036864">
    <property type="entry name" value="Zn2-C6_fun-type_DNA-bd_sf"/>
</dbReference>
<evidence type="ECO:0000313" key="5">
    <source>
        <dbReference type="Proteomes" id="UP000799441"/>
    </source>
</evidence>
<name>A0A9P4QJF2_9PEZI</name>
<evidence type="ECO:0000313" key="4">
    <source>
        <dbReference type="EMBL" id="KAF2725857.1"/>
    </source>
</evidence>
<feature type="region of interest" description="Disordered" evidence="2">
    <location>
        <begin position="57"/>
        <end position="83"/>
    </location>
</feature>
<dbReference type="Pfam" id="PF11951">
    <property type="entry name" value="Fungal_trans_2"/>
    <property type="match status" value="1"/>
</dbReference>
<evidence type="ECO:0000259" key="3">
    <source>
        <dbReference type="PROSITE" id="PS50048"/>
    </source>
</evidence>
<feature type="compositionally biased region" description="Polar residues" evidence="2">
    <location>
        <begin position="63"/>
        <end position="83"/>
    </location>
</feature>
<dbReference type="PROSITE" id="PS50048">
    <property type="entry name" value="ZN2_CY6_FUNGAL_2"/>
    <property type="match status" value="1"/>
</dbReference>
<dbReference type="SMART" id="SM00066">
    <property type="entry name" value="GAL4"/>
    <property type="match status" value="1"/>
</dbReference>
<dbReference type="Pfam" id="PF00172">
    <property type="entry name" value="Zn_clus"/>
    <property type="match status" value="1"/>
</dbReference>
<comment type="caution">
    <text evidence="4">The sequence shown here is derived from an EMBL/GenBank/DDBJ whole genome shotgun (WGS) entry which is preliminary data.</text>
</comment>
<dbReference type="InterPro" id="IPR001138">
    <property type="entry name" value="Zn2Cys6_DnaBD"/>
</dbReference>